<keyword evidence="6 8" id="KW-0472">Membrane</keyword>
<dbReference type="InterPro" id="IPR039426">
    <property type="entry name" value="TonB-dep_rcpt-like"/>
</dbReference>
<evidence type="ECO:0000256" key="8">
    <source>
        <dbReference type="PROSITE-ProRule" id="PRU01360"/>
    </source>
</evidence>
<evidence type="ECO:0000256" key="6">
    <source>
        <dbReference type="ARBA" id="ARBA00023136"/>
    </source>
</evidence>
<dbReference type="InterPro" id="IPR000531">
    <property type="entry name" value="Beta-barrel_TonB"/>
</dbReference>
<keyword evidence="13" id="KW-0675">Receptor</keyword>
<dbReference type="InterPro" id="IPR037066">
    <property type="entry name" value="Plug_dom_sf"/>
</dbReference>
<feature type="domain" description="TonB-dependent receptor-like beta-barrel" evidence="11">
    <location>
        <begin position="233"/>
        <end position="709"/>
    </location>
</feature>
<protein>
    <submittedName>
        <fullName evidence="13">TonB-dependent receptor</fullName>
    </submittedName>
</protein>
<gene>
    <name evidence="13" type="ORF">FBQ74_04915</name>
</gene>
<evidence type="ECO:0000256" key="1">
    <source>
        <dbReference type="ARBA" id="ARBA00004571"/>
    </source>
</evidence>
<sequence length="739" mass="81604">MQKHVLRILSVAVAAACQTYSASAMAEPADSSLEHISIIGSQQQLDTTAGSVTLITEEALEAFEFDDISRVLATVPGVNIRQEDGFGLRPNIGFRGVTPERSKKINIMEDGVLIGPAPYSAPAAYYFPMVSKMTAVEVTKGPSTIAYGPNTVAGALNLVTRQIPGEQTGQLDIAGGTDGYYKGHGYYGNTINDHGFLVEGIAIGSDGFKSLDNGGDTGFEKIDVMAKWRYDLSTAHYDQYVQVKGGYSEETSNETYLGLTDDDFAEDPYRRYAASALDKMDWEHNQLQLTHFLAGDWFDVTTRVYRNNFERAWNKINGFESSLGGQIPTLQQILTNPATEQNAGYYGILTGQSDSTVREKIVLGNNAREYYSLGVQVDISLDLNLAGFAHQVEFGARYHSDEIQRNHTATNYFMRSGELALTGEPTRATTTNTEQTDAFSVYASDTVSFGALSLTAGIRGEFIDGEYQNRAPGFEQDFQNKSTRIWLPAISAFYQLTREHALFAGFHQGFVPTSPIQSASIDVEQSNNFEAGWRFIQPTQRVELVGFYNDYSNLIESCSISAGCDTDTTFQAGDVDVYGVEASYQRQWQVMKDWSLPLNVTYTHTQSEFNQTFYSEFAQWGFVEEGASVPYLSENMVSVSLGLVSDKVDIHILTSYSDSMPESAQQALTGDVRDSTLAGKETDALLNMDVSAGYQLTPQSRVYAKVTNLLDNEDIVSRRPYGARPNMSRQFQLGVKYAF</sequence>
<dbReference type="InterPro" id="IPR012910">
    <property type="entry name" value="Plug_dom"/>
</dbReference>
<dbReference type="RefSeq" id="WP_139755613.1">
    <property type="nucleotide sequence ID" value="NZ_CP039852.1"/>
</dbReference>
<dbReference type="GO" id="GO:0009279">
    <property type="term" value="C:cell outer membrane"/>
    <property type="evidence" value="ECO:0007669"/>
    <property type="project" value="UniProtKB-SubCell"/>
</dbReference>
<evidence type="ECO:0000256" key="4">
    <source>
        <dbReference type="ARBA" id="ARBA00022692"/>
    </source>
</evidence>
<dbReference type="Gene3D" id="2.170.130.10">
    <property type="entry name" value="TonB-dependent receptor, plug domain"/>
    <property type="match status" value="1"/>
</dbReference>
<proteinExistence type="inferred from homology"/>
<dbReference type="InterPro" id="IPR036942">
    <property type="entry name" value="Beta-barrel_TonB_sf"/>
</dbReference>
<evidence type="ECO:0000256" key="5">
    <source>
        <dbReference type="ARBA" id="ARBA00023077"/>
    </source>
</evidence>
<dbReference type="SUPFAM" id="SSF56935">
    <property type="entry name" value="Porins"/>
    <property type="match status" value="1"/>
</dbReference>
<dbReference type="EMBL" id="CP039852">
    <property type="protein sequence ID" value="QCZ92864.1"/>
    <property type="molecule type" value="Genomic_DNA"/>
</dbReference>
<comment type="subcellular location">
    <subcellularLocation>
        <location evidence="1 8">Cell outer membrane</location>
        <topology evidence="1 8">Multi-pass membrane protein</topology>
    </subcellularLocation>
</comment>
<dbReference type="PANTHER" id="PTHR30442:SF0">
    <property type="entry name" value="FE(3+) DICITRATE TRANSPORT PROTEIN FECA"/>
    <property type="match status" value="1"/>
</dbReference>
<keyword evidence="5 9" id="KW-0798">TonB box</keyword>
<evidence type="ECO:0000256" key="10">
    <source>
        <dbReference type="SAM" id="SignalP"/>
    </source>
</evidence>
<dbReference type="GO" id="GO:0033214">
    <property type="term" value="P:siderophore-iron import into cell"/>
    <property type="evidence" value="ECO:0007669"/>
    <property type="project" value="TreeGrafter"/>
</dbReference>
<keyword evidence="3 8" id="KW-1134">Transmembrane beta strand</keyword>
<keyword evidence="4 8" id="KW-0812">Transmembrane</keyword>
<evidence type="ECO:0000256" key="7">
    <source>
        <dbReference type="ARBA" id="ARBA00023237"/>
    </source>
</evidence>
<dbReference type="Pfam" id="PF07715">
    <property type="entry name" value="Plug"/>
    <property type="match status" value="1"/>
</dbReference>
<evidence type="ECO:0000313" key="13">
    <source>
        <dbReference type="EMBL" id="QCZ92864.1"/>
    </source>
</evidence>
<evidence type="ECO:0000256" key="9">
    <source>
        <dbReference type="RuleBase" id="RU003357"/>
    </source>
</evidence>
<feature type="domain" description="TonB-dependent receptor plug" evidence="12">
    <location>
        <begin position="46"/>
        <end position="155"/>
    </location>
</feature>
<dbReference type="Pfam" id="PF00593">
    <property type="entry name" value="TonB_dep_Rec_b-barrel"/>
    <property type="match status" value="1"/>
</dbReference>
<accession>A0A5B7YBB8</accession>
<name>A0A5B7YBB8_9ALTE</name>
<dbReference type="OrthoDB" id="9760494at2"/>
<comment type="similarity">
    <text evidence="8 9">Belongs to the TonB-dependent receptor family.</text>
</comment>
<evidence type="ECO:0000259" key="12">
    <source>
        <dbReference type="Pfam" id="PF07715"/>
    </source>
</evidence>
<evidence type="ECO:0000259" key="11">
    <source>
        <dbReference type="Pfam" id="PF00593"/>
    </source>
</evidence>
<organism evidence="13 14">
    <name type="scientific">Salinimonas iocasae</name>
    <dbReference type="NCBI Taxonomy" id="2572577"/>
    <lineage>
        <taxon>Bacteria</taxon>
        <taxon>Pseudomonadati</taxon>
        <taxon>Pseudomonadota</taxon>
        <taxon>Gammaproteobacteria</taxon>
        <taxon>Alteromonadales</taxon>
        <taxon>Alteromonadaceae</taxon>
        <taxon>Alteromonas/Salinimonas group</taxon>
        <taxon>Salinimonas</taxon>
    </lineage>
</organism>
<dbReference type="Gene3D" id="2.40.170.20">
    <property type="entry name" value="TonB-dependent receptor, beta-barrel domain"/>
    <property type="match status" value="1"/>
</dbReference>
<evidence type="ECO:0000256" key="2">
    <source>
        <dbReference type="ARBA" id="ARBA00022448"/>
    </source>
</evidence>
<evidence type="ECO:0000256" key="3">
    <source>
        <dbReference type="ARBA" id="ARBA00022452"/>
    </source>
</evidence>
<evidence type="ECO:0000313" key="14">
    <source>
        <dbReference type="Proteomes" id="UP000304912"/>
    </source>
</evidence>
<dbReference type="PROSITE" id="PS52016">
    <property type="entry name" value="TONB_DEPENDENT_REC_3"/>
    <property type="match status" value="1"/>
</dbReference>
<feature type="chain" id="PRO_5022786679" evidence="10">
    <location>
        <begin position="27"/>
        <end position="739"/>
    </location>
</feature>
<feature type="signal peptide" evidence="10">
    <location>
        <begin position="1"/>
        <end position="26"/>
    </location>
</feature>
<dbReference type="PANTHER" id="PTHR30442">
    <property type="entry name" value="IRON III DICITRATE TRANSPORT PROTEIN FECA"/>
    <property type="match status" value="1"/>
</dbReference>
<dbReference type="Proteomes" id="UP000304912">
    <property type="component" value="Chromosome"/>
</dbReference>
<keyword evidence="10" id="KW-0732">Signal</keyword>
<dbReference type="AlphaFoldDB" id="A0A5B7YBB8"/>
<reference evidence="13 14" key="1">
    <citation type="submission" date="2019-04" db="EMBL/GenBank/DDBJ databases">
        <title>Salinimonas iocasae sp. nov., a halophilic bacterium isolated from the outer tube casing of tubeworms in Okinawa Trough.</title>
        <authorList>
            <person name="Zhang H."/>
            <person name="Wang H."/>
            <person name="Li C."/>
        </authorList>
    </citation>
    <scope>NUCLEOTIDE SEQUENCE [LARGE SCALE GENOMIC DNA]</scope>
    <source>
        <strain evidence="13 14">KX18D6</strain>
    </source>
</reference>
<keyword evidence="14" id="KW-1185">Reference proteome</keyword>
<dbReference type="KEGG" id="salk:FBQ74_04915"/>
<keyword evidence="7 8" id="KW-0998">Cell outer membrane</keyword>
<keyword evidence="2 8" id="KW-0813">Transport</keyword>